<feature type="transmembrane region" description="Helical" evidence="1">
    <location>
        <begin position="281"/>
        <end position="300"/>
    </location>
</feature>
<feature type="transmembrane region" description="Helical" evidence="1">
    <location>
        <begin position="241"/>
        <end position="261"/>
    </location>
</feature>
<evidence type="ECO:0000313" key="2">
    <source>
        <dbReference type="EMBL" id="QQP11559.1"/>
    </source>
</evidence>
<name>A0ABX7ANZ0_9BACI</name>
<protein>
    <submittedName>
        <fullName evidence="2">Uncharacterized protein</fullName>
    </submittedName>
</protein>
<keyword evidence="1" id="KW-1133">Transmembrane helix</keyword>
<feature type="transmembrane region" description="Helical" evidence="1">
    <location>
        <begin position="159"/>
        <end position="180"/>
    </location>
</feature>
<sequence>MKQSNSNQEKLYLTLVRVVNNQNAIDESIYKKTTPLIHTVLKSEIEIDYPAIFSMVIKNNLKSEEIEGILQILMTAANSIESGQEEIAEKIQKIARHFKLSFNQKEYFESLKVDYEKDLESKVGFYIGEVVNEMNKSKIKMIDDINESKKEVSKLYPQFITILGIFTAVVLSVFGGMTLLSESFSKINQVPIWKVVIISSIVALATLSMLFLLTRWVNVVISKSFNYDTEKDLMKVLSNNGAFTIGFVTFVYLIIAAVVFSSESNKQKLKSLTEVWDSWPIIIVLCIPLIIMVAMFLKILDDRVSK</sequence>
<accession>A0ABX7ANZ0</accession>
<keyword evidence="3" id="KW-1185">Reference proteome</keyword>
<keyword evidence="1" id="KW-0472">Membrane</keyword>
<proteinExistence type="predicted"/>
<evidence type="ECO:0000256" key="1">
    <source>
        <dbReference type="SAM" id="Phobius"/>
    </source>
</evidence>
<dbReference type="RefSeq" id="WP_053596107.1">
    <property type="nucleotide sequence ID" value="NZ_CP067341.1"/>
</dbReference>
<reference evidence="2 3" key="1">
    <citation type="submission" date="2020-01" db="EMBL/GenBank/DDBJ databases">
        <authorList>
            <person name="Liu G."/>
            <person name="Liu B."/>
        </authorList>
    </citation>
    <scope>NUCLEOTIDE SEQUENCE [LARGE SCALE GENOMIC DNA]</scope>
    <source>
        <strain evidence="2 3">FJAT-51161</strain>
    </source>
</reference>
<feature type="transmembrane region" description="Helical" evidence="1">
    <location>
        <begin position="192"/>
        <end position="213"/>
    </location>
</feature>
<gene>
    <name evidence="2" type="ORF">FJQ98_20535</name>
</gene>
<evidence type="ECO:0000313" key="3">
    <source>
        <dbReference type="Proteomes" id="UP000596049"/>
    </source>
</evidence>
<dbReference type="Proteomes" id="UP000596049">
    <property type="component" value="Chromosome"/>
</dbReference>
<keyword evidence="1" id="KW-0812">Transmembrane</keyword>
<dbReference type="EMBL" id="CP067341">
    <property type="protein sequence ID" value="QQP11559.1"/>
    <property type="molecule type" value="Genomic_DNA"/>
</dbReference>
<organism evidence="2 3">
    <name type="scientific">Lysinibacillus agricola</name>
    <dbReference type="NCBI Taxonomy" id="2590012"/>
    <lineage>
        <taxon>Bacteria</taxon>
        <taxon>Bacillati</taxon>
        <taxon>Bacillota</taxon>
        <taxon>Bacilli</taxon>
        <taxon>Bacillales</taxon>
        <taxon>Bacillaceae</taxon>
        <taxon>Lysinibacillus</taxon>
    </lineage>
</organism>